<evidence type="ECO:0000313" key="2">
    <source>
        <dbReference type="Proteomes" id="UP000027982"/>
    </source>
</evidence>
<dbReference type="GO" id="GO:0016740">
    <property type="term" value="F:transferase activity"/>
    <property type="evidence" value="ECO:0007669"/>
    <property type="project" value="UniProtKB-KW"/>
</dbReference>
<dbReference type="Gene3D" id="3.40.630.30">
    <property type="match status" value="1"/>
</dbReference>
<dbReference type="STRING" id="661478.OP10G_3194"/>
<dbReference type="InterPro" id="IPR016181">
    <property type="entry name" value="Acyl_CoA_acyltransferase"/>
</dbReference>
<reference evidence="1 2" key="1">
    <citation type="journal article" date="2014" name="PLoS ONE">
        <title>The first complete genome sequence of the class fimbriimonadia in the phylum armatimonadetes.</title>
        <authorList>
            <person name="Hu Z.Y."/>
            <person name="Wang Y.Z."/>
            <person name="Im W.T."/>
            <person name="Wang S.Y."/>
            <person name="Zhao G.P."/>
            <person name="Zheng H.J."/>
            <person name="Quan Z.X."/>
        </authorList>
    </citation>
    <scope>NUCLEOTIDE SEQUENCE [LARGE SCALE GENOMIC DNA]</scope>
    <source>
        <strain evidence="1">Gsoil 348</strain>
    </source>
</reference>
<name>A0A068NTC1_FIMGI</name>
<dbReference type="EMBL" id="CP007139">
    <property type="protein sequence ID" value="AIE86562.1"/>
    <property type="molecule type" value="Genomic_DNA"/>
</dbReference>
<accession>A0A068NTC1</accession>
<dbReference type="RefSeq" id="WP_052547789.1">
    <property type="nucleotide sequence ID" value="NZ_CP007139.1"/>
</dbReference>
<dbReference type="KEGG" id="fgi:OP10G_3194"/>
<sequence length="97" mass="10931">MIEIRPIWSLDSEAIQPLVEASLSEGYRFVQRLVDEWQTGINRFDKPGEALFGAYRNNRLVGVGGLLQCPIRWDASGGFMFCPLKGEVASDRSWSKP</sequence>
<dbReference type="Proteomes" id="UP000027982">
    <property type="component" value="Chromosome"/>
</dbReference>
<keyword evidence="2" id="KW-1185">Reference proteome</keyword>
<dbReference type="eggNOG" id="COG0456">
    <property type="taxonomic scope" value="Bacteria"/>
</dbReference>
<dbReference type="AlphaFoldDB" id="A0A068NTC1"/>
<protein>
    <submittedName>
        <fullName evidence="1">Prophage PSPPH06, GNAT family acetyltransferase</fullName>
    </submittedName>
</protein>
<keyword evidence="1" id="KW-0808">Transferase</keyword>
<gene>
    <name evidence="1" type="ORF">OP10G_3194</name>
</gene>
<dbReference type="HOGENOM" id="CLU_2342623_0_0_0"/>
<organism evidence="1 2">
    <name type="scientific">Fimbriimonas ginsengisoli Gsoil 348</name>
    <dbReference type="NCBI Taxonomy" id="661478"/>
    <lineage>
        <taxon>Bacteria</taxon>
        <taxon>Bacillati</taxon>
        <taxon>Armatimonadota</taxon>
        <taxon>Fimbriimonadia</taxon>
        <taxon>Fimbriimonadales</taxon>
        <taxon>Fimbriimonadaceae</taxon>
        <taxon>Fimbriimonas</taxon>
    </lineage>
</organism>
<evidence type="ECO:0000313" key="1">
    <source>
        <dbReference type="EMBL" id="AIE86562.1"/>
    </source>
</evidence>
<proteinExistence type="predicted"/>
<dbReference type="SUPFAM" id="SSF55729">
    <property type="entry name" value="Acyl-CoA N-acyltransferases (Nat)"/>
    <property type="match status" value="1"/>
</dbReference>